<gene>
    <name evidence="1" type="ORF">TESG_08548</name>
</gene>
<dbReference type="Proteomes" id="UP000009172">
    <property type="component" value="Unassembled WGS sequence"/>
</dbReference>
<evidence type="ECO:0000313" key="1">
    <source>
        <dbReference type="EMBL" id="EGD98463.1"/>
    </source>
</evidence>
<name>F2S4G4_TRIT1</name>
<evidence type="ECO:0000313" key="2">
    <source>
        <dbReference type="Proteomes" id="UP000009172"/>
    </source>
</evidence>
<reference evidence="2" key="1">
    <citation type="journal article" date="2012" name="MBio">
        <title>Comparative genome analysis of Trichophyton rubrum and related dermatophytes reveals candidate genes involved in infection.</title>
        <authorList>
            <person name="Martinez D.A."/>
            <person name="Oliver B.G."/>
            <person name="Graeser Y."/>
            <person name="Goldberg J.M."/>
            <person name="Li W."/>
            <person name="Martinez-Rossi N.M."/>
            <person name="Monod M."/>
            <person name="Shelest E."/>
            <person name="Barton R.C."/>
            <person name="Birch E."/>
            <person name="Brakhage A.A."/>
            <person name="Chen Z."/>
            <person name="Gurr S.J."/>
            <person name="Heiman D."/>
            <person name="Heitman J."/>
            <person name="Kosti I."/>
            <person name="Rossi A."/>
            <person name="Saif S."/>
            <person name="Samalova M."/>
            <person name="Saunders C.W."/>
            <person name="Shea T."/>
            <person name="Summerbell R.C."/>
            <person name="Xu J."/>
            <person name="Young S."/>
            <person name="Zeng Q."/>
            <person name="Birren B.W."/>
            <person name="Cuomo C.A."/>
            <person name="White T.C."/>
        </authorList>
    </citation>
    <scope>NUCLEOTIDE SEQUENCE [LARGE SCALE GENOMIC DNA]</scope>
    <source>
        <strain evidence="2">CBS 112818</strain>
    </source>
</reference>
<proteinExistence type="predicted"/>
<accession>F2S4G4</accession>
<sequence length="291" mass="33050">MRQTKLTESADSLKASTGEIWTDLGRCCGVSGRWGPGEWVAAPWPPRDNDQTKREAVMSRICVSLRSRRRVFSTETCPDSILRSLYCSDVSPVEAVDWGMEWKKKRRKSRRRKSMQVSSPASTTRLFTNKYPYFRPQQEGNTQETLLGDFVDPITASSCLQTWRWQAVSGFWPANVVRSTVRRERQASKEGQDENTKNRLPLKSKYMRNRRCVHVEYSTGISMGRQTDRLGFHVAIPVTPSSTSRPLGRGVRQVKLAGCTKILDACIDMQRLQRAAHLSASTGWAWGAEML</sequence>
<keyword evidence="2" id="KW-1185">Reference proteome</keyword>
<dbReference type="HOGENOM" id="CLU_957094_0_0_1"/>
<dbReference type="AlphaFoldDB" id="F2S4G4"/>
<dbReference type="EMBL" id="GG698511">
    <property type="protein sequence ID" value="EGD98463.1"/>
    <property type="molecule type" value="Genomic_DNA"/>
</dbReference>
<organism evidence="1 2">
    <name type="scientific">Trichophyton tonsurans (strain CBS 112818)</name>
    <name type="common">Scalp ringworm fungus</name>
    <dbReference type="NCBI Taxonomy" id="647933"/>
    <lineage>
        <taxon>Eukaryota</taxon>
        <taxon>Fungi</taxon>
        <taxon>Dikarya</taxon>
        <taxon>Ascomycota</taxon>
        <taxon>Pezizomycotina</taxon>
        <taxon>Eurotiomycetes</taxon>
        <taxon>Eurotiomycetidae</taxon>
        <taxon>Onygenales</taxon>
        <taxon>Arthrodermataceae</taxon>
        <taxon>Trichophyton</taxon>
    </lineage>
</organism>
<protein>
    <submittedName>
        <fullName evidence="1">Uncharacterized protein</fullName>
    </submittedName>
</protein>